<dbReference type="InterPro" id="IPR013685">
    <property type="entry name" value="POTRA_FtsQ_type"/>
</dbReference>
<feature type="domain" description="POTRA" evidence="10">
    <location>
        <begin position="68"/>
        <end position="135"/>
    </location>
</feature>
<keyword evidence="12" id="KW-1185">Reference proteome</keyword>
<feature type="transmembrane region" description="Helical" evidence="9">
    <location>
        <begin position="20"/>
        <end position="39"/>
    </location>
</feature>
<dbReference type="AlphaFoldDB" id="A0A0F3NMZ2"/>
<evidence type="ECO:0000256" key="2">
    <source>
        <dbReference type="ARBA" id="ARBA00022475"/>
    </source>
</evidence>
<dbReference type="InterPro" id="IPR005548">
    <property type="entry name" value="Cell_div_FtsQ/DivIB_C"/>
</dbReference>
<proteinExistence type="predicted"/>
<evidence type="ECO:0000256" key="7">
    <source>
        <dbReference type="ARBA" id="ARBA00023136"/>
    </source>
</evidence>
<evidence type="ECO:0000256" key="4">
    <source>
        <dbReference type="ARBA" id="ARBA00022618"/>
    </source>
</evidence>
<organism evidence="11 12">
    <name type="scientific">Candidatus Neoehrlichia procyonis str. RAC413</name>
    <dbReference type="NCBI Taxonomy" id="1359163"/>
    <lineage>
        <taxon>Bacteria</taxon>
        <taxon>Pseudomonadati</taxon>
        <taxon>Pseudomonadota</taxon>
        <taxon>Alphaproteobacteria</taxon>
        <taxon>Rickettsiales</taxon>
        <taxon>Anaplasmataceae</taxon>
        <taxon>Candidatus Neoehrlichia</taxon>
    </lineage>
</organism>
<dbReference type="Pfam" id="PF03799">
    <property type="entry name" value="FtsQ_DivIB_C"/>
    <property type="match status" value="1"/>
</dbReference>
<dbReference type="InterPro" id="IPR026579">
    <property type="entry name" value="FtsQ"/>
</dbReference>
<keyword evidence="2" id="KW-1003">Cell membrane</keyword>
<comment type="subcellular location">
    <subcellularLocation>
        <location evidence="1">Membrane</location>
    </subcellularLocation>
</comment>
<name>A0A0F3NMZ2_9RICK</name>
<dbReference type="OrthoDB" id="9783091at2"/>
<dbReference type="InterPro" id="IPR034746">
    <property type="entry name" value="POTRA"/>
</dbReference>
<evidence type="ECO:0000256" key="8">
    <source>
        <dbReference type="ARBA" id="ARBA00023306"/>
    </source>
</evidence>
<evidence type="ECO:0000259" key="10">
    <source>
        <dbReference type="PROSITE" id="PS51779"/>
    </source>
</evidence>
<dbReference type="PROSITE" id="PS51779">
    <property type="entry name" value="POTRA"/>
    <property type="match status" value="1"/>
</dbReference>
<dbReference type="RefSeq" id="WP_045808912.1">
    <property type="nucleotide sequence ID" value="NZ_LANX01000001.1"/>
</dbReference>
<gene>
    <name evidence="11" type="ORF">NLO413_0502</name>
</gene>
<dbReference type="STRING" id="1359163.NLO413_0502"/>
<evidence type="ECO:0000256" key="9">
    <source>
        <dbReference type="SAM" id="Phobius"/>
    </source>
</evidence>
<evidence type="ECO:0000256" key="3">
    <source>
        <dbReference type="ARBA" id="ARBA00022519"/>
    </source>
</evidence>
<dbReference type="GO" id="GO:0090529">
    <property type="term" value="P:cell septum assembly"/>
    <property type="evidence" value="ECO:0007669"/>
    <property type="project" value="InterPro"/>
</dbReference>
<dbReference type="PANTHER" id="PTHR35851">
    <property type="entry name" value="CELL DIVISION PROTEIN FTSQ"/>
    <property type="match status" value="1"/>
</dbReference>
<dbReference type="PATRIC" id="fig|1359163.3.peg.492"/>
<comment type="caution">
    <text evidence="11">The sequence shown here is derived from an EMBL/GenBank/DDBJ whole genome shotgun (WGS) entry which is preliminary data.</text>
</comment>
<keyword evidence="7 9" id="KW-0472">Membrane</keyword>
<keyword evidence="6 9" id="KW-1133">Transmembrane helix</keyword>
<keyword evidence="8" id="KW-0131">Cell cycle</keyword>
<evidence type="ECO:0000256" key="5">
    <source>
        <dbReference type="ARBA" id="ARBA00022692"/>
    </source>
</evidence>
<dbReference type="EMBL" id="LANX01000001">
    <property type="protein sequence ID" value="KJV69126.1"/>
    <property type="molecule type" value="Genomic_DNA"/>
</dbReference>
<evidence type="ECO:0000313" key="12">
    <source>
        <dbReference type="Proteomes" id="UP000033562"/>
    </source>
</evidence>
<accession>A0A0F3NMZ2</accession>
<dbReference type="Pfam" id="PF08478">
    <property type="entry name" value="POTRA_1"/>
    <property type="match status" value="1"/>
</dbReference>
<keyword evidence="3" id="KW-0997">Cell inner membrane</keyword>
<evidence type="ECO:0000313" key="11">
    <source>
        <dbReference type="EMBL" id="KJV69126.1"/>
    </source>
</evidence>
<dbReference type="Gene3D" id="3.10.20.310">
    <property type="entry name" value="membrane protein fhac"/>
    <property type="match status" value="1"/>
</dbReference>
<dbReference type="PANTHER" id="PTHR35851:SF1">
    <property type="entry name" value="CELL DIVISION PROTEIN FTSQ"/>
    <property type="match status" value="1"/>
</dbReference>
<dbReference type="GO" id="GO:0016020">
    <property type="term" value="C:membrane"/>
    <property type="evidence" value="ECO:0007669"/>
    <property type="project" value="UniProtKB-SubCell"/>
</dbReference>
<evidence type="ECO:0000256" key="6">
    <source>
        <dbReference type="ARBA" id="ARBA00022989"/>
    </source>
</evidence>
<evidence type="ECO:0000256" key="1">
    <source>
        <dbReference type="ARBA" id="ARBA00004370"/>
    </source>
</evidence>
<keyword evidence="4 11" id="KW-0132">Cell division</keyword>
<protein>
    <submittedName>
        <fullName evidence="11">Cell division FtsQ family protein</fullName>
    </submittedName>
</protein>
<reference evidence="11 12" key="1">
    <citation type="submission" date="2015-02" db="EMBL/GenBank/DDBJ databases">
        <title>Genome Sequencing of Rickettsiales.</title>
        <authorList>
            <person name="Daugherty S.C."/>
            <person name="Su Q."/>
            <person name="Abolude K."/>
            <person name="Beier-Sexton M."/>
            <person name="Carlyon J.A."/>
            <person name="Carter R."/>
            <person name="Day N.P."/>
            <person name="Dumler S.J."/>
            <person name="Dyachenko V."/>
            <person name="Godinez A."/>
            <person name="Kurtti T.J."/>
            <person name="Lichay M."/>
            <person name="Mullins K.E."/>
            <person name="Ott S."/>
            <person name="Pappas-Brown V."/>
            <person name="Paris D.H."/>
            <person name="Patel P."/>
            <person name="Richards A.L."/>
            <person name="Sadzewicz L."/>
            <person name="Sears K."/>
            <person name="Seidman D."/>
            <person name="Sengamalay N."/>
            <person name="Stenos J."/>
            <person name="Tallon L.J."/>
            <person name="Vincent G."/>
            <person name="Fraser C.M."/>
            <person name="Munderloh U."/>
            <person name="Dunning-Hotopp J.C."/>
        </authorList>
    </citation>
    <scope>NUCLEOTIDE SEQUENCE [LARGE SCALE GENOMIC DNA]</scope>
    <source>
        <strain evidence="11 12">RAC413</strain>
    </source>
</reference>
<keyword evidence="5 9" id="KW-0812">Transmembrane</keyword>
<sequence length="259" mass="30276">MSLVSNLQKKYLIRSRVYFIKKCIFVAIIFMFSFTILYFSKNYVLYHVNRIYYTFITSISHFLVDNGFAIDKVIISGNKSVSKSEILQFVDRRGTIIFLSINDLRDKIKSSSKWIKDVIIKRVLPGTIYIEIQEYFAFANWVHNGVNSIIDNTGHVIVAKSGRVNNLISIYGDNALKNLYFVREILNDNSILSTMISSFVWVGDRRWNIVFSSGLEVRLPENNPHIAWNYLTYLNRTSNEFVTWKMVDMRIDGKIYIKQ</sequence>
<dbReference type="Proteomes" id="UP000033562">
    <property type="component" value="Unassembled WGS sequence"/>
</dbReference>